<dbReference type="VEuPathDB" id="MicrosporidiaDB:NEQG_01468"/>
<dbReference type="InterPro" id="IPR036241">
    <property type="entry name" value="NSFL1C_SEP_dom_sf"/>
</dbReference>
<name>I3EFM7_NEMP3</name>
<dbReference type="OMA" id="CTENQAR"/>
<protein>
    <recommendedName>
        <fullName evidence="1">SEP domain-containing protein</fullName>
    </recommendedName>
</protein>
<evidence type="ECO:0000313" key="2">
    <source>
        <dbReference type="EMBL" id="EIJ88024.1"/>
    </source>
</evidence>
<dbReference type="OrthoDB" id="25887at2759"/>
<dbReference type="Proteomes" id="UP000002872">
    <property type="component" value="Unassembled WGS sequence"/>
</dbReference>
<dbReference type="AlphaFoldDB" id="I3EFM7"/>
<organism evidence="2 3">
    <name type="scientific">Nematocida parisii (strain ERTm3)</name>
    <name type="common">Nematode killer fungus</name>
    <dbReference type="NCBI Taxonomy" id="935791"/>
    <lineage>
        <taxon>Eukaryota</taxon>
        <taxon>Fungi</taxon>
        <taxon>Fungi incertae sedis</taxon>
        <taxon>Microsporidia</taxon>
        <taxon>Nematocida</taxon>
    </lineage>
</organism>
<accession>I3EFM7</accession>
<feature type="domain" description="SEP" evidence="1">
    <location>
        <begin position="89"/>
        <end position="154"/>
    </location>
</feature>
<dbReference type="PROSITE" id="PS51399">
    <property type="entry name" value="SEP"/>
    <property type="match status" value="1"/>
</dbReference>
<dbReference type="EMBL" id="GL870879">
    <property type="protein sequence ID" value="EIJ88024.1"/>
    <property type="molecule type" value="Genomic_DNA"/>
</dbReference>
<evidence type="ECO:0000313" key="3">
    <source>
        <dbReference type="Proteomes" id="UP000002872"/>
    </source>
</evidence>
<keyword evidence="3" id="KW-1185">Reference proteome</keyword>
<reference evidence="2" key="1">
    <citation type="submission" date="2011-01" db="EMBL/GenBank/DDBJ databases">
        <title>The Genome Sequence of Nematocida parisii strain ERTm3.</title>
        <authorList>
            <consortium name="The Broad Institute Genome Sequencing Platform"/>
            <consortium name="The Broad Institute Genome Sequencing Center for Infectious Disease"/>
            <person name="Cuomo C."/>
            <person name="Troemel E."/>
            <person name="Young S.K."/>
            <person name="Zeng Q."/>
            <person name="Gargeya S."/>
            <person name="Fitzgerald M."/>
            <person name="Haas B."/>
            <person name="Abouelleil A."/>
            <person name="Alvarado L."/>
            <person name="Arachchi H.M."/>
            <person name="Berlin A."/>
            <person name="Chapman S.B."/>
            <person name="Gearin G."/>
            <person name="Goldberg J."/>
            <person name="Griggs A."/>
            <person name="Gujja S."/>
            <person name="Hansen M."/>
            <person name="Heiman D."/>
            <person name="Howarth C."/>
            <person name="Larimer J."/>
            <person name="Lui A."/>
            <person name="MacDonald P.J.P."/>
            <person name="McCowen C."/>
            <person name="Montmayeur A."/>
            <person name="Murphy C."/>
            <person name="Neiman D."/>
            <person name="Pearson M."/>
            <person name="Priest M."/>
            <person name="Roberts A."/>
            <person name="Saif S."/>
            <person name="Shea T."/>
            <person name="Sisk P."/>
            <person name="Stolte C."/>
            <person name="Sykes S."/>
            <person name="Wortman J."/>
            <person name="Nusbaum C."/>
            <person name="Birren B."/>
        </authorList>
    </citation>
    <scope>NUCLEOTIDE SEQUENCE</scope>
    <source>
        <strain evidence="2">ERTm3</strain>
    </source>
</reference>
<sequence>MSAKITELMKKLNCTENQARNALKLSRDDMAIAETIIKEYNSDKRTSYVGGNSGQIVEMPKSGYAAEFEKLMKESNKADSDKTESGEPVGNRKLSIYKNGFLIDDKFTRLSDKEIKRVMDNIIKKQEIPSDLFNIKQNDLVDVEIQDKSDEMYKEDFPGVSRTINLSIPKEDKSVIELGTDSVLFKLTVGNKNIIVKMGGCTTFQPLQEYFKEKGCNGKLSYDGKEVSWDEDPTKYKRELLKLIE</sequence>
<dbReference type="Gene3D" id="3.30.420.210">
    <property type="entry name" value="SEP domain"/>
    <property type="match status" value="1"/>
</dbReference>
<proteinExistence type="predicted"/>
<dbReference type="InParanoid" id="I3EFM7"/>
<dbReference type="Pfam" id="PF08059">
    <property type="entry name" value="SEP"/>
    <property type="match status" value="1"/>
</dbReference>
<dbReference type="InterPro" id="IPR012989">
    <property type="entry name" value="SEP_domain"/>
</dbReference>
<evidence type="ECO:0000259" key="1">
    <source>
        <dbReference type="PROSITE" id="PS51399"/>
    </source>
</evidence>
<dbReference type="SUPFAM" id="SSF102848">
    <property type="entry name" value="NSFL1 (p97 ATPase) cofactor p47, SEP domain"/>
    <property type="match status" value="1"/>
</dbReference>
<dbReference type="HOGENOM" id="CLU_1133854_0_0_1"/>
<gene>
    <name evidence="2" type="ORF">NEQG_01468</name>
</gene>